<dbReference type="AlphaFoldDB" id="A0A5T8BET7"/>
<evidence type="ECO:0000256" key="1">
    <source>
        <dbReference type="SAM" id="MobiDB-lite"/>
    </source>
</evidence>
<gene>
    <name evidence="2" type="ORF">DSA09_20310</name>
</gene>
<proteinExistence type="predicted"/>
<organism evidence="2">
    <name type="scientific">Salmonella enterica</name>
    <name type="common">Salmonella choleraesuis</name>
    <dbReference type="NCBI Taxonomy" id="28901"/>
    <lineage>
        <taxon>Bacteria</taxon>
        <taxon>Pseudomonadati</taxon>
        <taxon>Pseudomonadota</taxon>
        <taxon>Gammaproteobacteria</taxon>
        <taxon>Enterobacterales</taxon>
        <taxon>Enterobacteriaceae</taxon>
        <taxon>Salmonella</taxon>
    </lineage>
</organism>
<evidence type="ECO:0000313" key="2">
    <source>
        <dbReference type="EMBL" id="EBN4402377.1"/>
    </source>
</evidence>
<protein>
    <submittedName>
        <fullName evidence="2">Uncharacterized protein</fullName>
    </submittedName>
</protein>
<name>A0A5T8BET7_SALER</name>
<accession>A0A5T8BET7</accession>
<reference evidence="2" key="1">
    <citation type="submission" date="2018-07" db="EMBL/GenBank/DDBJ databases">
        <authorList>
            <consortium name="PulseNet: The National Subtyping Network for Foodborne Disease Surveillance"/>
            <person name="Tarr C.L."/>
            <person name="Trees E."/>
            <person name="Katz L.S."/>
            <person name="Carleton-Romer H.A."/>
            <person name="Stroika S."/>
            <person name="Kucerova Z."/>
            <person name="Roache K.F."/>
            <person name="Sabol A.L."/>
            <person name="Besser J."/>
            <person name="Gerner-Smidt P."/>
        </authorList>
    </citation>
    <scope>NUCLEOTIDE SEQUENCE</scope>
    <source>
        <strain evidence="2">PNUSAS044948</strain>
    </source>
</reference>
<feature type="region of interest" description="Disordered" evidence="1">
    <location>
        <begin position="1"/>
        <end position="33"/>
    </location>
</feature>
<comment type="caution">
    <text evidence="2">The sequence shown here is derived from an EMBL/GenBank/DDBJ whole genome shotgun (WGS) entry which is preliminary data.</text>
</comment>
<sequence length="93" mass="10048">MSGTWQSNAGRNGELKRGSTDPDCSGGSTITTPLVNLGLWPVGYASPTLMRGRNSNLMAPDRLHRLGKLTTVRVILINLKCDIGRLQGKNVLE</sequence>
<dbReference type="EMBL" id="AAGFSO010000016">
    <property type="protein sequence ID" value="EBN4402377.1"/>
    <property type="molecule type" value="Genomic_DNA"/>
</dbReference>
<feature type="compositionally biased region" description="Polar residues" evidence="1">
    <location>
        <begin position="1"/>
        <end position="10"/>
    </location>
</feature>